<comment type="similarity">
    <text evidence="1">Belongs to the 'GDSL' lipolytic enzyme family.</text>
</comment>
<keyword evidence="2 3" id="KW-0732">Signal</keyword>
<sequence length="366" mass="40255">MAGINYCLCVTILCTTLLSSSGSSYAQSKEEHKNKLLFVFGDSLFDPGNNQYLNSSRRSPATSWPYGMGLNNHSTGRLSDGLIVPDFIALSARLQVLPPVLQPGVNFSDGANFASAGGGVLDTHIGVMNMGTQLYNFKKVVNMLTKKYGEEETKKILMRSVFLFSLGGNDYFAFNTEYPNSTQAERMAYMRLVVGNLTNGLKEIYAIGGRKIAFQNVGPLGCVPTIKMMYPEFNGSCVRNFMVHGKLHNKALSNALKNLPTKLPGFKYSIFDYYTALEDRIKNPTKYGFKEGYVACCGSGLYNGRNCGGGDDGKQAYNLCSNPSQYVFFDGGHTTEKTNHQLANLIWSGIPNVTGPYNVKQLFDFP</sequence>
<evidence type="ECO:0000256" key="3">
    <source>
        <dbReference type="SAM" id="SignalP"/>
    </source>
</evidence>
<dbReference type="EMBL" id="BPVZ01000031">
    <property type="protein sequence ID" value="GKV09739.1"/>
    <property type="molecule type" value="Genomic_DNA"/>
</dbReference>
<evidence type="ECO:0000256" key="1">
    <source>
        <dbReference type="ARBA" id="ARBA00008668"/>
    </source>
</evidence>
<dbReference type="Gene3D" id="3.40.50.1110">
    <property type="entry name" value="SGNH hydrolase"/>
    <property type="match status" value="1"/>
</dbReference>
<dbReference type="InterPro" id="IPR001087">
    <property type="entry name" value="GDSL"/>
</dbReference>
<dbReference type="Proteomes" id="UP001054252">
    <property type="component" value="Unassembled WGS sequence"/>
</dbReference>
<dbReference type="GO" id="GO:0016298">
    <property type="term" value="F:lipase activity"/>
    <property type="evidence" value="ECO:0007669"/>
    <property type="project" value="TreeGrafter"/>
</dbReference>
<feature type="chain" id="PRO_5043450519" evidence="3">
    <location>
        <begin position="27"/>
        <end position="366"/>
    </location>
</feature>
<dbReference type="PANTHER" id="PTHR45966:SF12">
    <property type="entry name" value="GDSL ESTERASE_LIPASE 1-LIKE ISOFORM X2"/>
    <property type="match status" value="1"/>
</dbReference>
<proteinExistence type="inferred from homology"/>
<gene>
    <name evidence="4" type="ORF">SLEP1_g21195</name>
</gene>
<feature type="signal peptide" evidence="3">
    <location>
        <begin position="1"/>
        <end position="26"/>
    </location>
</feature>
<comment type="caution">
    <text evidence="4">The sequence shown here is derived from an EMBL/GenBank/DDBJ whole genome shotgun (WGS) entry which is preliminary data.</text>
</comment>
<evidence type="ECO:0000313" key="4">
    <source>
        <dbReference type="EMBL" id="GKV09739.1"/>
    </source>
</evidence>
<dbReference type="InterPro" id="IPR036514">
    <property type="entry name" value="SGNH_hydro_sf"/>
</dbReference>
<reference evidence="4 5" key="1">
    <citation type="journal article" date="2021" name="Commun. Biol.">
        <title>The genome of Shorea leprosula (Dipterocarpaceae) highlights the ecological relevance of drought in aseasonal tropical rainforests.</title>
        <authorList>
            <person name="Ng K.K.S."/>
            <person name="Kobayashi M.J."/>
            <person name="Fawcett J.A."/>
            <person name="Hatakeyama M."/>
            <person name="Paape T."/>
            <person name="Ng C.H."/>
            <person name="Ang C.C."/>
            <person name="Tnah L.H."/>
            <person name="Lee C.T."/>
            <person name="Nishiyama T."/>
            <person name="Sese J."/>
            <person name="O'Brien M.J."/>
            <person name="Copetti D."/>
            <person name="Mohd Noor M.I."/>
            <person name="Ong R.C."/>
            <person name="Putra M."/>
            <person name="Sireger I.Z."/>
            <person name="Indrioko S."/>
            <person name="Kosugi Y."/>
            <person name="Izuno A."/>
            <person name="Isagi Y."/>
            <person name="Lee S.L."/>
            <person name="Shimizu K.K."/>
        </authorList>
    </citation>
    <scope>NUCLEOTIDE SEQUENCE [LARGE SCALE GENOMIC DNA]</scope>
    <source>
        <strain evidence="4">214</strain>
    </source>
</reference>
<evidence type="ECO:0000256" key="2">
    <source>
        <dbReference type="ARBA" id="ARBA00022729"/>
    </source>
</evidence>
<dbReference type="PANTHER" id="PTHR45966">
    <property type="entry name" value="GDSL-LIKE LIPASE/ACYLHYDROLASE"/>
    <property type="match status" value="1"/>
</dbReference>
<dbReference type="InterPro" id="IPR044552">
    <property type="entry name" value="GLIP1-5/GLL25"/>
</dbReference>
<evidence type="ECO:0000313" key="5">
    <source>
        <dbReference type="Proteomes" id="UP001054252"/>
    </source>
</evidence>
<accession>A0AAV5J529</accession>
<dbReference type="CDD" id="cd01837">
    <property type="entry name" value="SGNH_plant_lipase_like"/>
    <property type="match status" value="1"/>
</dbReference>
<dbReference type="InterPro" id="IPR035669">
    <property type="entry name" value="SGNH_plant_lipase-like"/>
</dbReference>
<dbReference type="AlphaFoldDB" id="A0AAV5J529"/>
<dbReference type="Pfam" id="PF00657">
    <property type="entry name" value="Lipase_GDSL"/>
    <property type="match status" value="1"/>
</dbReference>
<protein>
    <submittedName>
        <fullName evidence="4">Uncharacterized protein</fullName>
    </submittedName>
</protein>
<keyword evidence="5" id="KW-1185">Reference proteome</keyword>
<organism evidence="4 5">
    <name type="scientific">Rubroshorea leprosula</name>
    <dbReference type="NCBI Taxonomy" id="152421"/>
    <lineage>
        <taxon>Eukaryota</taxon>
        <taxon>Viridiplantae</taxon>
        <taxon>Streptophyta</taxon>
        <taxon>Embryophyta</taxon>
        <taxon>Tracheophyta</taxon>
        <taxon>Spermatophyta</taxon>
        <taxon>Magnoliopsida</taxon>
        <taxon>eudicotyledons</taxon>
        <taxon>Gunneridae</taxon>
        <taxon>Pentapetalae</taxon>
        <taxon>rosids</taxon>
        <taxon>malvids</taxon>
        <taxon>Malvales</taxon>
        <taxon>Dipterocarpaceae</taxon>
        <taxon>Rubroshorea</taxon>
    </lineage>
</organism>
<name>A0AAV5J529_9ROSI</name>